<evidence type="ECO:0000256" key="9">
    <source>
        <dbReference type="ARBA" id="ARBA00023224"/>
    </source>
</evidence>
<protein>
    <recommendedName>
        <fullName evidence="13">Odorant receptor</fullName>
    </recommendedName>
</protein>
<accession>A0A194PTI2</accession>
<sequence>MEEVHYKPFHKTYRLATYAMIIAAIYPNPDKRKIRWFYGMMVALSAAPFAIFIMIAIYRFWMVGDVVNVIKQSTVGGPFLGGFLKVIMMNYHEESALSLIEEMNADYAMYSRLPAHHQVIVAEGIRTSRVYAERGYIAFISFCVLNFPFLASVMNAYIFLAKSESPKYFAHDVAIPFLEPEAVFISPYFEIMTVYTAYCAFLYLVNFMGYDAFFGLCINHACLKMRLFCAAMEDAMKAQTSEQMRERVSRVIQSQCKAFSYVDTIQEVFNVYIGIILFATMIQICTCMYHVTEGYELDPKYIVYTLGTIAYIYIPCRYSSKLKDVVIYYVLFNAKIAN</sequence>
<dbReference type="EMBL" id="KQ459593">
    <property type="protein sequence ID" value="KPI96283.1"/>
    <property type="molecule type" value="Genomic_DNA"/>
</dbReference>
<dbReference type="GO" id="GO:0004984">
    <property type="term" value="F:olfactory receptor activity"/>
    <property type="evidence" value="ECO:0007669"/>
    <property type="project" value="InterPro"/>
</dbReference>
<organism evidence="11 12">
    <name type="scientific">Papilio xuthus</name>
    <name type="common">Asian swallowtail butterfly</name>
    <dbReference type="NCBI Taxonomy" id="66420"/>
    <lineage>
        <taxon>Eukaryota</taxon>
        <taxon>Metazoa</taxon>
        <taxon>Ecdysozoa</taxon>
        <taxon>Arthropoda</taxon>
        <taxon>Hexapoda</taxon>
        <taxon>Insecta</taxon>
        <taxon>Pterygota</taxon>
        <taxon>Neoptera</taxon>
        <taxon>Endopterygota</taxon>
        <taxon>Lepidoptera</taxon>
        <taxon>Glossata</taxon>
        <taxon>Ditrysia</taxon>
        <taxon>Papilionoidea</taxon>
        <taxon>Papilionidae</taxon>
        <taxon>Papilioninae</taxon>
        <taxon>Papilio</taxon>
    </lineage>
</organism>
<dbReference type="Pfam" id="PF02949">
    <property type="entry name" value="7tm_6"/>
    <property type="match status" value="1"/>
</dbReference>
<keyword evidence="2" id="KW-1003">Cell membrane</keyword>
<evidence type="ECO:0000256" key="7">
    <source>
        <dbReference type="ARBA" id="ARBA00023136"/>
    </source>
</evidence>
<reference evidence="11 12" key="1">
    <citation type="journal article" date="2015" name="Nat. Commun.">
        <title>Outbred genome sequencing and CRISPR/Cas9 gene editing in butterflies.</title>
        <authorList>
            <person name="Li X."/>
            <person name="Fan D."/>
            <person name="Zhang W."/>
            <person name="Liu G."/>
            <person name="Zhang L."/>
            <person name="Zhao L."/>
            <person name="Fang X."/>
            <person name="Chen L."/>
            <person name="Dong Y."/>
            <person name="Chen Y."/>
            <person name="Ding Y."/>
            <person name="Zhao R."/>
            <person name="Feng M."/>
            <person name="Zhu Y."/>
            <person name="Feng Y."/>
            <person name="Jiang X."/>
            <person name="Zhu D."/>
            <person name="Xiang H."/>
            <person name="Feng X."/>
            <person name="Li S."/>
            <person name="Wang J."/>
            <person name="Zhang G."/>
            <person name="Kronforst M.R."/>
            <person name="Wang W."/>
        </authorList>
    </citation>
    <scope>NUCLEOTIDE SEQUENCE [LARGE SCALE GENOMIC DNA]</scope>
    <source>
        <strain evidence="11">Ya'a_city_454_Px</strain>
        <tissue evidence="11">Whole body</tissue>
    </source>
</reference>
<dbReference type="GO" id="GO:0007165">
    <property type="term" value="P:signal transduction"/>
    <property type="evidence" value="ECO:0007669"/>
    <property type="project" value="UniProtKB-KW"/>
</dbReference>
<dbReference type="AlphaFoldDB" id="A0A194PTI2"/>
<gene>
    <name evidence="11" type="ORF">RR46_12313</name>
</gene>
<evidence type="ECO:0000313" key="12">
    <source>
        <dbReference type="Proteomes" id="UP000053268"/>
    </source>
</evidence>
<evidence type="ECO:0000256" key="5">
    <source>
        <dbReference type="ARBA" id="ARBA00022725"/>
    </source>
</evidence>
<dbReference type="InterPro" id="IPR004117">
    <property type="entry name" value="7tm6_olfct_rcpt"/>
</dbReference>
<keyword evidence="12" id="KW-1185">Reference proteome</keyword>
<evidence type="ECO:0008006" key="13">
    <source>
        <dbReference type="Google" id="ProtNLM"/>
    </source>
</evidence>
<feature type="transmembrane region" description="Helical" evidence="10">
    <location>
        <begin position="35"/>
        <end position="61"/>
    </location>
</feature>
<evidence type="ECO:0000256" key="6">
    <source>
        <dbReference type="ARBA" id="ARBA00022989"/>
    </source>
</evidence>
<keyword evidence="9" id="KW-0807">Transducer</keyword>
<evidence type="ECO:0000256" key="1">
    <source>
        <dbReference type="ARBA" id="ARBA00004651"/>
    </source>
</evidence>
<dbReference type="Proteomes" id="UP000053268">
    <property type="component" value="Unassembled WGS sequence"/>
</dbReference>
<evidence type="ECO:0000256" key="10">
    <source>
        <dbReference type="SAM" id="Phobius"/>
    </source>
</evidence>
<evidence type="ECO:0000256" key="3">
    <source>
        <dbReference type="ARBA" id="ARBA00022606"/>
    </source>
</evidence>
<dbReference type="PANTHER" id="PTHR21137:SF35">
    <property type="entry name" value="ODORANT RECEPTOR 19A-RELATED"/>
    <property type="match status" value="1"/>
</dbReference>
<keyword evidence="7 10" id="KW-0472">Membrane</keyword>
<proteinExistence type="predicted"/>
<feature type="transmembrane region" description="Helical" evidence="10">
    <location>
        <begin position="195"/>
        <end position="218"/>
    </location>
</feature>
<dbReference type="GO" id="GO:0005549">
    <property type="term" value="F:odorant binding"/>
    <property type="evidence" value="ECO:0007669"/>
    <property type="project" value="InterPro"/>
</dbReference>
<evidence type="ECO:0000256" key="2">
    <source>
        <dbReference type="ARBA" id="ARBA00022475"/>
    </source>
</evidence>
<feature type="transmembrane region" description="Helical" evidence="10">
    <location>
        <begin position="269"/>
        <end position="291"/>
    </location>
</feature>
<evidence type="ECO:0000313" key="11">
    <source>
        <dbReference type="EMBL" id="KPI96283.1"/>
    </source>
</evidence>
<keyword evidence="6 10" id="KW-1133">Transmembrane helix</keyword>
<keyword evidence="4 10" id="KW-0812">Transmembrane</keyword>
<dbReference type="PANTHER" id="PTHR21137">
    <property type="entry name" value="ODORANT RECEPTOR"/>
    <property type="match status" value="1"/>
</dbReference>
<name>A0A194PTI2_PAPXU</name>
<keyword evidence="8" id="KW-0675">Receptor</keyword>
<evidence type="ECO:0000256" key="4">
    <source>
        <dbReference type="ARBA" id="ARBA00022692"/>
    </source>
</evidence>
<comment type="subcellular location">
    <subcellularLocation>
        <location evidence="1">Cell membrane</location>
        <topology evidence="1">Multi-pass membrane protein</topology>
    </subcellularLocation>
</comment>
<evidence type="ECO:0000256" key="8">
    <source>
        <dbReference type="ARBA" id="ARBA00023170"/>
    </source>
</evidence>
<feature type="transmembrane region" description="Helical" evidence="10">
    <location>
        <begin position="297"/>
        <end position="314"/>
    </location>
</feature>
<feature type="transmembrane region" description="Helical" evidence="10">
    <location>
        <begin position="136"/>
        <end position="160"/>
    </location>
</feature>
<keyword evidence="5" id="KW-0552">Olfaction</keyword>
<dbReference type="GO" id="GO:0005886">
    <property type="term" value="C:plasma membrane"/>
    <property type="evidence" value="ECO:0007669"/>
    <property type="project" value="UniProtKB-SubCell"/>
</dbReference>
<keyword evidence="3" id="KW-0716">Sensory transduction</keyword>